<reference evidence="1" key="1">
    <citation type="submission" date="2020-10" db="EMBL/GenBank/DDBJ databases">
        <title>Connecting structure to function with the recovery of over 1000 high-quality activated sludge metagenome-assembled genomes encoding full-length rRNA genes using long-read sequencing.</title>
        <authorList>
            <person name="Singleton C.M."/>
            <person name="Petriglieri F."/>
            <person name="Kristensen J.M."/>
            <person name="Kirkegaard R.H."/>
            <person name="Michaelsen T.Y."/>
            <person name="Andersen M.H."/>
            <person name="Karst S.M."/>
            <person name="Dueholm M.S."/>
            <person name="Nielsen P.H."/>
            <person name="Albertsen M."/>
        </authorList>
    </citation>
    <scope>NUCLEOTIDE SEQUENCE</scope>
    <source>
        <strain evidence="1">Hirt_18-Q3-R61-65_BATAC.395</strain>
    </source>
</reference>
<dbReference type="InterPro" id="IPR036388">
    <property type="entry name" value="WH-like_DNA-bd_sf"/>
</dbReference>
<evidence type="ECO:0000313" key="1">
    <source>
        <dbReference type="EMBL" id="MBK8524310.1"/>
    </source>
</evidence>
<dbReference type="Gene3D" id="1.10.10.10">
    <property type="entry name" value="Winged helix-like DNA-binding domain superfamily/Winged helix DNA-binding domain"/>
    <property type="match status" value="1"/>
</dbReference>
<gene>
    <name evidence="1" type="ORF">IPL58_09405</name>
</gene>
<name>A0A9D7PQN2_9PROT</name>
<dbReference type="AlphaFoldDB" id="A0A9D7PQN2"/>
<protein>
    <submittedName>
        <fullName evidence="1">MarR family transcriptional regulator</fullName>
    </submittedName>
</protein>
<organism evidence="1 2">
    <name type="scientific">Candidatus Proximibacter danicus</name>
    <dbReference type="NCBI Taxonomy" id="2954365"/>
    <lineage>
        <taxon>Bacteria</taxon>
        <taxon>Pseudomonadati</taxon>
        <taxon>Pseudomonadota</taxon>
        <taxon>Betaproteobacteria</taxon>
        <taxon>Candidatus Proximibacter</taxon>
    </lineage>
</organism>
<comment type="caution">
    <text evidence="1">The sequence shown here is derived from an EMBL/GenBank/DDBJ whole genome shotgun (WGS) entry which is preliminary data.</text>
</comment>
<dbReference type="InterPro" id="IPR036390">
    <property type="entry name" value="WH_DNA-bd_sf"/>
</dbReference>
<dbReference type="EMBL" id="JADJUC010000008">
    <property type="protein sequence ID" value="MBK8524310.1"/>
    <property type="molecule type" value="Genomic_DNA"/>
</dbReference>
<dbReference type="SUPFAM" id="SSF46785">
    <property type="entry name" value="Winged helix' DNA-binding domain"/>
    <property type="match status" value="1"/>
</dbReference>
<proteinExistence type="predicted"/>
<accession>A0A9D7PQN2</accession>
<dbReference type="Proteomes" id="UP000886689">
    <property type="component" value="Unassembled WGS sequence"/>
</dbReference>
<sequence>MDVKRLRTFNQLAARHIEQFGTREDFKILLEIAAGEDNGNCLTLKQLVLSSSIPESTLKRRLARLVRQRVVLKRMTSEDRRVHCYSLHDKTRKVLHEMIRDIRAFCWD</sequence>
<evidence type="ECO:0000313" key="2">
    <source>
        <dbReference type="Proteomes" id="UP000886689"/>
    </source>
</evidence>